<accession>A0A090ZCR0</accession>
<gene>
    <name evidence="1" type="ORF">DJ90_1611</name>
</gene>
<dbReference type="AlphaFoldDB" id="A0A090ZCR0"/>
<dbReference type="EMBL" id="JMQA01000029">
    <property type="protein sequence ID" value="KFN08437.1"/>
    <property type="molecule type" value="Genomic_DNA"/>
</dbReference>
<name>A0A090ZCR0_PAEMA</name>
<dbReference type="InterPro" id="IPR036397">
    <property type="entry name" value="RNaseH_sf"/>
</dbReference>
<dbReference type="STRING" id="44252.DJ90_1611"/>
<evidence type="ECO:0008006" key="3">
    <source>
        <dbReference type="Google" id="ProtNLM"/>
    </source>
</evidence>
<dbReference type="Gene3D" id="3.30.420.10">
    <property type="entry name" value="Ribonuclease H-like superfamily/Ribonuclease H"/>
    <property type="match status" value="1"/>
</dbReference>
<proteinExistence type="predicted"/>
<dbReference type="GeneID" id="77007515"/>
<organism evidence="1 2">
    <name type="scientific">Paenibacillus macerans</name>
    <name type="common">Bacillus macerans</name>
    <dbReference type="NCBI Taxonomy" id="44252"/>
    <lineage>
        <taxon>Bacteria</taxon>
        <taxon>Bacillati</taxon>
        <taxon>Bacillota</taxon>
        <taxon>Bacilli</taxon>
        <taxon>Bacillales</taxon>
        <taxon>Paenibacillaceae</taxon>
        <taxon>Paenibacillus</taxon>
    </lineage>
</organism>
<comment type="caution">
    <text evidence="1">The sequence shown here is derived from an EMBL/GenBank/DDBJ whole genome shotgun (WGS) entry which is preliminary data.</text>
</comment>
<reference evidence="1 2" key="1">
    <citation type="submission" date="2014-04" db="EMBL/GenBank/DDBJ databases">
        <authorList>
            <person name="Bishop-Lilly K.A."/>
            <person name="Broomall S.M."/>
            <person name="Chain P.S."/>
            <person name="Chertkov O."/>
            <person name="Coyne S.R."/>
            <person name="Daligault H.E."/>
            <person name="Davenport K.W."/>
            <person name="Erkkila T."/>
            <person name="Frey K.G."/>
            <person name="Gibbons H.S."/>
            <person name="Gu W."/>
            <person name="Jaissle J."/>
            <person name="Johnson S.L."/>
            <person name="Koroleva G.I."/>
            <person name="Ladner J.T."/>
            <person name="Lo C.-C."/>
            <person name="Minogue T.D."/>
            <person name="Munk C."/>
            <person name="Palacios G.F."/>
            <person name="Redden C.L."/>
            <person name="Rosenzweig C.N."/>
            <person name="Scholz M.B."/>
            <person name="Teshima H."/>
            <person name="Xu Y."/>
        </authorList>
    </citation>
    <scope>NUCLEOTIDE SEQUENCE [LARGE SCALE GENOMIC DNA]</scope>
    <source>
        <strain evidence="1 2">8244</strain>
    </source>
</reference>
<sequence length="157" mass="17870">MPAFGVRCTKDEIYVAILEGSIDSPVITDEARVKIILSSPKTAESRAEALYNLKRDFEQLLLKYKPDVVLVKDQETSRHKIPVQASAQRGEIEGVVLETCFVNKFYVDKVLYAHTKTRLRMEQKSKSFQFEKIDELFGLTLKDDNIKDAILCAWAGL</sequence>
<keyword evidence="2" id="KW-1185">Reference proteome</keyword>
<evidence type="ECO:0000313" key="1">
    <source>
        <dbReference type="EMBL" id="KFN08437.1"/>
    </source>
</evidence>
<dbReference type="HOGENOM" id="CLU_1676115_0_0_9"/>
<dbReference type="GO" id="GO:0003676">
    <property type="term" value="F:nucleic acid binding"/>
    <property type="evidence" value="ECO:0007669"/>
    <property type="project" value="InterPro"/>
</dbReference>
<dbReference type="Proteomes" id="UP000029278">
    <property type="component" value="Unassembled WGS sequence"/>
</dbReference>
<dbReference type="RefSeq" id="WP_036623382.1">
    <property type="nucleotide sequence ID" value="NZ_BGML01000035.1"/>
</dbReference>
<dbReference type="OrthoDB" id="9951126at2"/>
<evidence type="ECO:0000313" key="2">
    <source>
        <dbReference type="Proteomes" id="UP000029278"/>
    </source>
</evidence>
<protein>
    <recommendedName>
        <fullName evidence="3">Holliday junction resolvase RuvC</fullName>
    </recommendedName>
</protein>